<keyword evidence="3" id="KW-1185">Reference proteome</keyword>
<evidence type="ECO:0000313" key="2">
    <source>
        <dbReference type="EMBL" id="VTZ51620.1"/>
    </source>
</evidence>
<sequence>MRRAVAQLGKGDVLTVTRLDQRRRKQPRHTSDSRINQKEAACVATSGPSLGRKRPRRAWRNKLAAPQ</sequence>
<organism evidence="2 3">
    <name type="scientific">Methylocella tundrae</name>
    <dbReference type="NCBI Taxonomy" id="227605"/>
    <lineage>
        <taxon>Bacteria</taxon>
        <taxon>Pseudomonadati</taxon>
        <taxon>Pseudomonadota</taxon>
        <taxon>Alphaproteobacteria</taxon>
        <taxon>Hyphomicrobiales</taxon>
        <taxon>Beijerinckiaceae</taxon>
        <taxon>Methylocella</taxon>
    </lineage>
</organism>
<dbReference type="Proteomes" id="UP000485880">
    <property type="component" value="Unassembled WGS sequence"/>
</dbReference>
<protein>
    <submittedName>
        <fullName evidence="2">Uncharacterized protein</fullName>
    </submittedName>
</protein>
<reference evidence="2 3" key="1">
    <citation type="submission" date="2019-05" db="EMBL/GenBank/DDBJ databases">
        <authorList>
            <person name="Farhan Ul Haque M."/>
        </authorList>
    </citation>
    <scope>NUCLEOTIDE SEQUENCE [LARGE SCALE GENOMIC DNA]</scope>
    <source>
        <strain evidence="2">2</strain>
    </source>
</reference>
<feature type="region of interest" description="Disordered" evidence="1">
    <location>
        <begin position="16"/>
        <end position="67"/>
    </location>
</feature>
<feature type="compositionally biased region" description="Basic residues" evidence="1">
    <location>
        <begin position="51"/>
        <end position="60"/>
    </location>
</feature>
<dbReference type="AlphaFoldDB" id="A0A8B6M9L9"/>
<proteinExistence type="predicted"/>
<dbReference type="EMBL" id="CABFMQ020000099">
    <property type="protein sequence ID" value="VTZ51620.1"/>
    <property type="molecule type" value="Genomic_DNA"/>
</dbReference>
<name>A0A8B6M9L9_METTU</name>
<evidence type="ECO:0000256" key="1">
    <source>
        <dbReference type="SAM" id="MobiDB-lite"/>
    </source>
</evidence>
<gene>
    <name evidence="2" type="ORF">MPC4_400021</name>
</gene>
<accession>A0A8B6M9L9</accession>
<comment type="caution">
    <text evidence="2">The sequence shown here is derived from an EMBL/GenBank/DDBJ whole genome shotgun (WGS) entry which is preliminary data.</text>
</comment>
<evidence type="ECO:0000313" key="3">
    <source>
        <dbReference type="Proteomes" id="UP000485880"/>
    </source>
</evidence>